<evidence type="ECO:0000256" key="5">
    <source>
        <dbReference type="ARBA" id="ARBA00022839"/>
    </source>
</evidence>
<evidence type="ECO:0000259" key="8">
    <source>
        <dbReference type="PROSITE" id="PS50800"/>
    </source>
</evidence>
<protein>
    <recommendedName>
        <fullName evidence="8">SAP domain-containing protein</fullName>
    </recommendedName>
</protein>
<dbReference type="InterPro" id="IPR003034">
    <property type="entry name" value="SAP_dom"/>
</dbReference>
<feature type="compositionally biased region" description="Acidic residues" evidence="7">
    <location>
        <begin position="34"/>
        <end position="47"/>
    </location>
</feature>
<evidence type="ECO:0000313" key="9">
    <source>
        <dbReference type="EMBL" id="PIC37699.1"/>
    </source>
</evidence>
<feature type="region of interest" description="Disordered" evidence="7">
    <location>
        <begin position="22"/>
        <end position="53"/>
    </location>
</feature>
<comment type="caution">
    <text evidence="9">The sequence shown here is derived from an EMBL/GenBank/DDBJ whole genome shotgun (WGS) entry which is preliminary data.</text>
</comment>
<gene>
    <name evidence="9" type="primary">Cni-eri-1</name>
    <name evidence="9" type="synonym">Cnig_chr_IV.g16238</name>
    <name evidence="9" type="ORF">B9Z55_016238</name>
</gene>
<comment type="subcellular location">
    <subcellularLocation>
        <location evidence="1">Cytoplasm</location>
    </subcellularLocation>
</comment>
<sequence>MTTEQNPEDEKYLESLKTLLKVSEEHETNHQTNEEVDEDDVATEESDIQPTIPPEHQIEPAERIEPLQSMVDPEYVRKVIRTMDTMSTDQLRQALQRIKVSTGGNKKTLRKRVAQYYRKENALLNRKLEPNSDKTLRYFDYLIAIDFECTCVEIIYDYPHEIIELPAVLIDVREMKIISEFRSYVRPVKNPQLSDFCIQFTKIAQETVDEAPYFREALEKLMQWMRKFGLGEKNTRFAFVTDGPHDMWKFMQFQCILSNIRMPHMFRNFINIKKTFKEKFNGLVKGNGKSGIENMLERLDLTFIGNKHSGLDDARNIAQIAIQMMKLKIELRINQKCSWVEPKNQIIKDDDDLDDNLDTIDVSRRDFQLWLRRLPLKLSSVTRREFLSEEYLDCESCDDMTDDKLDRQSFAEKMTIRQQIEALDEEEREKMKNEPPIVRNGPPKPVPPPPATTTQENDDSENDEEFLRDYQRQVELLDMEESLDRISNSNEIELEEVWECVGSEMAAESVSLDNLAYSSSESLSLEQFQYPTSQNSTRPPTPETDVMMNSDSIESMELMAPPPKNSLASTNRNNNRNY</sequence>
<dbReference type="SMART" id="SM00513">
    <property type="entry name" value="SAP"/>
    <property type="match status" value="1"/>
</dbReference>
<accession>A0A2G5UDW6</accession>
<feature type="region of interest" description="Disordered" evidence="7">
    <location>
        <begin position="527"/>
        <end position="578"/>
    </location>
</feature>
<dbReference type="SMART" id="SM00479">
    <property type="entry name" value="EXOIII"/>
    <property type="match status" value="1"/>
</dbReference>
<evidence type="ECO:0000256" key="7">
    <source>
        <dbReference type="SAM" id="MobiDB-lite"/>
    </source>
</evidence>
<dbReference type="Pfam" id="PF02037">
    <property type="entry name" value="SAP"/>
    <property type="match status" value="1"/>
</dbReference>
<dbReference type="PANTHER" id="PTHR23044:SF61">
    <property type="entry name" value="3'-5' EXORIBONUCLEASE 1-RELATED"/>
    <property type="match status" value="1"/>
</dbReference>
<dbReference type="Gene3D" id="1.10.720.30">
    <property type="entry name" value="SAP domain"/>
    <property type="match status" value="1"/>
</dbReference>
<feature type="compositionally biased region" description="Polar residues" evidence="7">
    <location>
        <begin position="527"/>
        <end position="538"/>
    </location>
</feature>
<feature type="domain" description="SAP" evidence="8">
    <location>
        <begin position="83"/>
        <end position="117"/>
    </location>
</feature>
<dbReference type="OrthoDB" id="5775694at2759"/>
<feature type="compositionally biased region" description="Basic and acidic residues" evidence="7">
    <location>
        <begin position="22"/>
        <end position="33"/>
    </location>
</feature>
<dbReference type="GO" id="GO:0005737">
    <property type="term" value="C:cytoplasm"/>
    <property type="evidence" value="ECO:0007669"/>
    <property type="project" value="UniProtKB-SubCell"/>
</dbReference>
<keyword evidence="10" id="KW-1185">Reference proteome</keyword>
<dbReference type="InterPro" id="IPR013520">
    <property type="entry name" value="Ribonucl_H"/>
</dbReference>
<dbReference type="GO" id="GO:0003676">
    <property type="term" value="F:nucleic acid binding"/>
    <property type="evidence" value="ECO:0007669"/>
    <property type="project" value="InterPro"/>
</dbReference>
<dbReference type="STRING" id="1611254.A0A2G5UDW6"/>
<dbReference type="FunFam" id="3.30.420.10:FF:000322">
    <property type="entry name" value="3'-5' exonuclease eri-1"/>
    <property type="match status" value="1"/>
</dbReference>
<dbReference type="InterPro" id="IPR012337">
    <property type="entry name" value="RNaseH-like_sf"/>
</dbReference>
<feature type="compositionally biased region" description="Pro residues" evidence="7">
    <location>
        <begin position="442"/>
        <end position="451"/>
    </location>
</feature>
<dbReference type="PROSITE" id="PS50800">
    <property type="entry name" value="SAP"/>
    <property type="match status" value="1"/>
</dbReference>
<dbReference type="SUPFAM" id="SSF53098">
    <property type="entry name" value="Ribonuclease H-like"/>
    <property type="match status" value="1"/>
</dbReference>
<keyword evidence="4" id="KW-0378">Hydrolase</keyword>
<evidence type="ECO:0000256" key="2">
    <source>
        <dbReference type="ARBA" id="ARBA00022490"/>
    </source>
</evidence>
<dbReference type="CDD" id="cd06133">
    <property type="entry name" value="ERI-1_3'hExo_like"/>
    <property type="match status" value="1"/>
</dbReference>
<dbReference type="PANTHER" id="PTHR23044">
    <property type="entry name" value="3'-5' EXONUCLEASE ERI1-RELATED"/>
    <property type="match status" value="1"/>
</dbReference>
<dbReference type="Proteomes" id="UP000230233">
    <property type="component" value="Chromosome IV"/>
</dbReference>
<dbReference type="InterPro" id="IPR036397">
    <property type="entry name" value="RNaseH_sf"/>
</dbReference>
<feature type="region of interest" description="Disordered" evidence="7">
    <location>
        <begin position="422"/>
        <end position="463"/>
    </location>
</feature>
<evidence type="ECO:0000256" key="3">
    <source>
        <dbReference type="ARBA" id="ARBA00022722"/>
    </source>
</evidence>
<proteinExistence type="predicted"/>
<dbReference type="GO" id="GO:0000175">
    <property type="term" value="F:3'-5'-RNA exonuclease activity"/>
    <property type="evidence" value="ECO:0007669"/>
    <property type="project" value="InterPro"/>
</dbReference>
<dbReference type="InterPro" id="IPR047201">
    <property type="entry name" value="ERI-1_3'hExo-like"/>
</dbReference>
<reference evidence="10" key="1">
    <citation type="submission" date="2017-10" db="EMBL/GenBank/DDBJ databases">
        <title>Rapid genome shrinkage in a self-fertile nematode reveals novel sperm competition proteins.</title>
        <authorList>
            <person name="Yin D."/>
            <person name="Schwarz E.M."/>
            <person name="Thomas C.G."/>
            <person name="Felde R.L."/>
            <person name="Korf I.F."/>
            <person name="Cutter A.D."/>
            <person name="Schartner C.M."/>
            <person name="Ralston E.J."/>
            <person name="Meyer B.J."/>
            <person name="Haag E.S."/>
        </authorList>
    </citation>
    <scope>NUCLEOTIDE SEQUENCE [LARGE SCALE GENOMIC DNA]</scope>
    <source>
        <strain evidence="10">JU1422</strain>
    </source>
</reference>
<keyword evidence="2" id="KW-0963">Cytoplasm</keyword>
<keyword evidence="3" id="KW-0540">Nuclease</keyword>
<name>A0A2G5UDW6_9PELO</name>
<keyword evidence="5" id="KW-0269">Exonuclease</keyword>
<evidence type="ECO:0000256" key="4">
    <source>
        <dbReference type="ARBA" id="ARBA00022801"/>
    </source>
</evidence>
<evidence type="ECO:0000313" key="10">
    <source>
        <dbReference type="Proteomes" id="UP000230233"/>
    </source>
</evidence>
<evidence type="ECO:0000256" key="6">
    <source>
        <dbReference type="ARBA" id="ARBA00023158"/>
    </source>
</evidence>
<dbReference type="AlphaFoldDB" id="A0A2G5UDW6"/>
<keyword evidence="6" id="KW-0943">RNA-mediated gene silencing</keyword>
<feature type="compositionally biased region" description="Polar residues" evidence="7">
    <location>
        <begin position="566"/>
        <end position="578"/>
    </location>
</feature>
<dbReference type="InterPro" id="IPR036361">
    <property type="entry name" value="SAP_dom_sf"/>
</dbReference>
<dbReference type="Gene3D" id="3.30.420.10">
    <property type="entry name" value="Ribonuclease H-like superfamily/Ribonuclease H"/>
    <property type="match status" value="1"/>
</dbReference>
<dbReference type="GO" id="GO:0031047">
    <property type="term" value="P:regulatory ncRNA-mediated gene silencing"/>
    <property type="evidence" value="ECO:0007669"/>
    <property type="project" value="UniProtKB-KW"/>
</dbReference>
<evidence type="ECO:0000256" key="1">
    <source>
        <dbReference type="ARBA" id="ARBA00004496"/>
    </source>
</evidence>
<organism evidence="9 10">
    <name type="scientific">Caenorhabditis nigoni</name>
    <dbReference type="NCBI Taxonomy" id="1611254"/>
    <lineage>
        <taxon>Eukaryota</taxon>
        <taxon>Metazoa</taxon>
        <taxon>Ecdysozoa</taxon>
        <taxon>Nematoda</taxon>
        <taxon>Chromadorea</taxon>
        <taxon>Rhabditida</taxon>
        <taxon>Rhabditina</taxon>
        <taxon>Rhabditomorpha</taxon>
        <taxon>Rhabditoidea</taxon>
        <taxon>Rhabditidae</taxon>
        <taxon>Peloderinae</taxon>
        <taxon>Caenorhabditis</taxon>
    </lineage>
</organism>
<dbReference type="EMBL" id="PDUG01000004">
    <property type="protein sequence ID" value="PIC37699.1"/>
    <property type="molecule type" value="Genomic_DNA"/>
</dbReference>
<dbReference type="InterPro" id="IPR051274">
    <property type="entry name" value="3-5_Exoribonuclease"/>
</dbReference>
<dbReference type="Pfam" id="PF00929">
    <property type="entry name" value="RNase_T"/>
    <property type="match status" value="1"/>
</dbReference>